<feature type="chain" id="PRO_5041666946" evidence="2">
    <location>
        <begin position="29"/>
        <end position="276"/>
    </location>
</feature>
<proteinExistence type="predicted"/>
<dbReference type="PANTHER" id="PTHR33971:SF3">
    <property type="entry name" value="UBIQUITIN CARBOXYL-TERMINAL HYDROLASE 36"/>
    <property type="match status" value="1"/>
</dbReference>
<reference evidence="3" key="1">
    <citation type="submission" date="2023-07" db="EMBL/GenBank/DDBJ databases">
        <title>draft genome sequence of fig (Ficus carica).</title>
        <authorList>
            <person name="Takahashi T."/>
            <person name="Nishimura K."/>
        </authorList>
    </citation>
    <scope>NUCLEOTIDE SEQUENCE</scope>
</reference>
<sequence>MLHHVMTNLVDNFFLMLSLLVQLMTVRCYYDQNPHPRFAISYSVSEFNVPEFDEYDPTPYGGGYDIAQTYGKPLPPSDQICYPRSTAGIIAVPSFDDKPQEREKEREREKTHDQAEKPEEKSKPKAEAEKKKGDGDENGTNNYEQRAEDDEVSGGNGYEYGNQVISQVPSGYGLEAMDLCESIFGYWPCLARFYARRPNNYGCCHEGGGHGYERSGAADYLFGSSDPYVERRDGGGSFGQPIHCYERRYQEHPHPLYKQVSYGHGEYSSSQNFKLF</sequence>
<accession>A0AA88ACB8</accession>
<feature type="compositionally biased region" description="Basic and acidic residues" evidence="1">
    <location>
        <begin position="95"/>
        <end position="135"/>
    </location>
</feature>
<dbReference type="AlphaFoldDB" id="A0AA88ACB8"/>
<dbReference type="Proteomes" id="UP001187192">
    <property type="component" value="Unassembled WGS sequence"/>
</dbReference>
<protein>
    <submittedName>
        <fullName evidence="3">Uncharacterized protein</fullName>
    </submittedName>
</protein>
<evidence type="ECO:0000256" key="1">
    <source>
        <dbReference type="SAM" id="MobiDB-lite"/>
    </source>
</evidence>
<gene>
    <name evidence="3" type="ORF">TIFTF001_018899</name>
</gene>
<dbReference type="EMBL" id="BTGU01000032">
    <property type="protein sequence ID" value="GMN49730.1"/>
    <property type="molecule type" value="Genomic_DNA"/>
</dbReference>
<name>A0AA88ACB8_FICCA</name>
<evidence type="ECO:0000313" key="3">
    <source>
        <dbReference type="EMBL" id="GMN49730.1"/>
    </source>
</evidence>
<evidence type="ECO:0000256" key="2">
    <source>
        <dbReference type="SAM" id="SignalP"/>
    </source>
</evidence>
<organism evidence="3 4">
    <name type="scientific">Ficus carica</name>
    <name type="common">Common fig</name>
    <dbReference type="NCBI Taxonomy" id="3494"/>
    <lineage>
        <taxon>Eukaryota</taxon>
        <taxon>Viridiplantae</taxon>
        <taxon>Streptophyta</taxon>
        <taxon>Embryophyta</taxon>
        <taxon>Tracheophyta</taxon>
        <taxon>Spermatophyta</taxon>
        <taxon>Magnoliopsida</taxon>
        <taxon>eudicotyledons</taxon>
        <taxon>Gunneridae</taxon>
        <taxon>Pentapetalae</taxon>
        <taxon>rosids</taxon>
        <taxon>fabids</taxon>
        <taxon>Rosales</taxon>
        <taxon>Moraceae</taxon>
        <taxon>Ficeae</taxon>
        <taxon>Ficus</taxon>
    </lineage>
</organism>
<feature type="signal peptide" evidence="2">
    <location>
        <begin position="1"/>
        <end position="28"/>
    </location>
</feature>
<keyword evidence="2" id="KW-0732">Signal</keyword>
<dbReference type="InterPro" id="IPR038943">
    <property type="entry name" value="PLDrp1-like"/>
</dbReference>
<dbReference type="GO" id="GO:0004674">
    <property type="term" value="F:protein serine/threonine kinase activity"/>
    <property type="evidence" value="ECO:0007669"/>
    <property type="project" value="TreeGrafter"/>
</dbReference>
<evidence type="ECO:0000313" key="4">
    <source>
        <dbReference type="Proteomes" id="UP001187192"/>
    </source>
</evidence>
<comment type="caution">
    <text evidence="3">The sequence shown here is derived from an EMBL/GenBank/DDBJ whole genome shotgun (WGS) entry which is preliminary data.</text>
</comment>
<dbReference type="GO" id="GO:0070300">
    <property type="term" value="F:phosphatidic acid binding"/>
    <property type="evidence" value="ECO:0007669"/>
    <property type="project" value="InterPro"/>
</dbReference>
<feature type="region of interest" description="Disordered" evidence="1">
    <location>
        <begin position="92"/>
        <end position="158"/>
    </location>
</feature>
<dbReference type="PANTHER" id="PTHR33971">
    <property type="entry name" value="OS06G0232000 PROTEIN"/>
    <property type="match status" value="1"/>
</dbReference>
<keyword evidence="4" id="KW-1185">Reference proteome</keyword>